<dbReference type="Gene3D" id="3.40.1260.10">
    <property type="entry name" value="DsrEFH-like"/>
    <property type="match status" value="1"/>
</dbReference>
<dbReference type="EMBL" id="SORZ01000001">
    <property type="protein sequence ID" value="TPW35622.1"/>
    <property type="molecule type" value="Genomic_DNA"/>
</dbReference>
<gene>
    <name evidence="1" type="ORF">E3202_01225</name>
</gene>
<dbReference type="PANTHER" id="PTHR34655">
    <property type="entry name" value="CONSERVED WITHIN P. AEROPHILUM"/>
    <property type="match status" value="1"/>
</dbReference>
<dbReference type="InterPro" id="IPR032836">
    <property type="entry name" value="DsrE2-like"/>
</dbReference>
<dbReference type="InterPro" id="IPR027396">
    <property type="entry name" value="DsrEFH-like"/>
</dbReference>
<evidence type="ECO:0000313" key="1">
    <source>
        <dbReference type="EMBL" id="TPW35622.1"/>
    </source>
</evidence>
<dbReference type="Pfam" id="PF13686">
    <property type="entry name" value="DrsE_2"/>
    <property type="match status" value="1"/>
</dbReference>
<protein>
    <recommendedName>
        <fullName evidence="3">Peroxiredoxin</fullName>
    </recommendedName>
</protein>
<dbReference type="Proteomes" id="UP000315037">
    <property type="component" value="Unassembled WGS sequence"/>
</dbReference>
<keyword evidence="2" id="KW-1185">Reference proteome</keyword>
<dbReference type="PANTHER" id="PTHR34655:SF3">
    <property type="match status" value="1"/>
</dbReference>
<dbReference type="RefSeq" id="WP_165600110.1">
    <property type="nucleotide sequence ID" value="NZ_SORZ01000001.1"/>
</dbReference>
<reference evidence="1 2" key="1">
    <citation type="submission" date="2019-03" db="EMBL/GenBank/DDBJ databases">
        <title>The complete genome sequence of Neokomagataea sp. Jb2 NBRC113641.</title>
        <authorList>
            <person name="Chua K.-O."/>
            <person name="Chan K.-G."/>
            <person name="See-Too W.-S."/>
        </authorList>
    </citation>
    <scope>NUCLEOTIDE SEQUENCE [LARGE SCALE GENOMIC DNA]</scope>
    <source>
        <strain evidence="1 2">Jb2</strain>
    </source>
</reference>
<evidence type="ECO:0000313" key="2">
    <source>
        <dbReference type="Proteomes" id="UP000315037"/>
    </source>
</evidence>
<comment type="caution">
    <text evidence="1">The sequence shown here is derived from an EMBL/GenBank/DDBJ whole genome shotgun (WGS) entry which is preliminary data.</text>
</comment>
<evidence type="ECO:0008006" key="3">
    <source>
        <dbReference type="Google" id="ProtNLM"/>
    </source>
</evidence>
<dbReference type="SUPFAM" id="SSF75169">
    <property type="entry name" value="DsrEFH-like"/>
    <property type="match status" value="1"/>
</dbReference>
<proteinExistence type="predicted"/>
<accession>A0A506UQQ4</accession>
<sequence length="129" mass="13943">MTDTQSPPLFLTLADDSWQRAYHAFVLAAGALALEREVVLFAGGKSVLALTRTADRLQDQPAEEEMRRKALPTLLELRTACLDLGMRLLACESGMRLAGLSPDDLCESVEVGGVVEFLVQAGTRPITAL</sequence>
<organism evidence="1 2">
    <name type="scientific">Oecophyllibacter saccharovorans</name>
    <dbReference type="NCBI Taxonomy" id="2558360"/>
    <lineage>
        <taxon>Bacteria</taxon>
        <taxon>Pseudomonadati</taxon>
        <taxon>Pseudomonadota</taxon>
        <taxon>Alphaproteobacteria</taxon>
        <taxon>Acetobacterales</taxon>
        <taxon>Acetobacteraceae</taxon>
        <taxon>Oecophyllibacter</taxon>
    </lineage>
</organism>
<dbReference type="AlphaFoldDB" id="A0A506UQQ4"/>
<name>A0A506UQQ4_9PROT</name>